<accession>A0A2L2XGL6</accession>
<name>A0A2L2XGL6_9FIRM</name>
<dbReference type="EMBL" id="BFAV01000162">
    <property type="protein sequence ID" value="GBF35378.1"/>
    <property type="molecule type" value="Genomic_DNA"/>
</dbReference>
<evidence type="ECO:0000313" key="1">
    <source>
        <dbReference type="EMBL" id="GBF35378.1"/>
    </source>
</evidence>
<gene>
    <name evidence="1" type="ORF">DCCM_4501</name>
</gene>
<sequence length="51" mass="5883">MERNIPQCSEFFNMVVDNNTKVYSEDCYKQVNNVAELPAKPQKIKCVSLCI</sequence>
<comment type="caution">
    <text evidence="1">The sequence shown here is derived from an EMBL/GenBank/DDBJ whole genome shotgun (WGS) entry which is preliminary data.</text>
</comment>
<dbReference type="Proteomes" id="UP000239549">
    <property type="component" value="Unassembled WGS sequence"/>
</dbReference>
<keyword evidence="2" id="KW-1185">Reference proteome</keyword>
<protein>
    <submittedName>
        <fullName evidence="1">Uncharacterized protein</fullName>
    </submittedName>
</protein>
<organism evidence="1 2">
    <name type="scientific">Desulfocucumis palustris</name>
    <dbReference type="NCBI Taxonomy" id="1898651"/>
    <lineage>
        <taxon>Bacteria</taxon>
        <taxon>Bacillati</taxon>
        <taxon>Bacillota</taxon>
        <taxon>Clostridia</taxon>
        <taxon>Eubacteriales</taxon>
        <taxon>Desulfocucumaceae</taxon>
        <taxon>Desulfocucumis</taxon>
    </lineage>
</organism>
<proteinExistence type="predicted"/>
<dbReference type="AlphaFoldDB" id="A0A2L2XGL6"/>
<reference evidence="2" key="1">
    <citation type="submission" date="2018-02" db="EMBL/GenBank/DDBJ databases">
        <title>Genome sequence of Desulfocucumis palustris strain NAW-5.</title>
        <authorList>
            <person name="Watanabe M."/>
            <person name="Kojima H."/>
            <person name="Fukui M."/>
        </authorList>
    </citation>
    <scope>NUCLEOTIDE SEQUENCE [LARGE SCALE GENOMIC DNA]</scope>
    <source>
        <strain evidence="2">NAW-5</strain>
    </source>
</reference>
<evidence type="ECO:0000313" key="2">
    <source>
        <dbReference type="Proteomes" id="UP000239549"/>
    </source>
</evidence>